<name>A0A4W5MBK8_9TELE</name>
<sequence>MELSSYLSHYSVLWVQLEGWGFIDTVYNACSTLKLNLLTDAMAAAAEKGAAENQRTAAKASLVHTCPVCHADQIKQYFESKHPKSPMVPVLVDVQAYIK</sequence>
<dbReference type="SUPFAM" id="SSF118359">
    <property type="entry name" value="Expressed protein At2g23090/F21P24.15"/>
    <property type="match status" value="1"/>
</dbReference>
<dbReference type="Ensembl" id="ENSHHUT00000036110.1">
    <property type="protein sequence ID" value="ENSHHUP00000034720.1"/>
    <property type="gene ID" value="ENSHHUG00000021790.1"/>
</dbReference>
<protein>
    <submittedName>
        <fullName evidence="1">Uncharacterized protein</fullName>
    </submittedName>
</protein>
<dbReference type="GeneTree" id="ENSGT00970000196788"/>
<dbReference type="Proteomes" id="UP000314982">
    <property type="component" value="Unassembled WGS sequence"/>
</dbReference>
<accession>A0A4W5MBK8</accession>
<proteinExistence type="predicted"/>
<reference evidence="2" key="1">
    <citation type="submission" date="2018-06" db="EMBL/GenBank/DDBJ databases">
        <title>Genome assembly of Danube salmon.</title>
        <authorList>
            <person name="Macqueen D.J."/>
            <person name="Gundappa M.K."/>
        </authorList>
    </citation>
    <scope>NUCLEOTIDE SEQUENCE [LARGE SCALE GENOMIC DNA]</scope>
</reference>
<reference evidence="1" key="3">
    <citation type="submission" date="2025-09" db="UniProtKB">
        <authorList>
            <consortium name="Ensembl"/>
        </authorList>
    </citation>
    <scope>IDENTIFICATION</scope>
</reference>
<keyword evidence="2" id="KW-1185">Reference proteome</keyword>
<organism evidence="1 2">
    <name type="scientific">Hucho hucho</name>
    <name type="common">huchen</name>
    <dbReference type="NCBI Taxonomy" id="62062"/>
    <lineage>
        <taxon>Eukaryota</taxon>
        <taxon>Metazoa</taxon>
        <taxon>Chordata</taxon>
        <taxon>Craniata</taxon>
        <taxon>Vertebrata</taxon>
        <taxon>Euteleostomi</taxon>
        <taxon>Actinopterygii</taxon>
        <taxon>Neopterygii</taxon>
        <taxon>Teleostei</taxon>
        <taxon>Protacanthopterygii</taxon>
        <taxon>Salmoniformes</taxon>
        <taxon>Salmonidae</taxon>
        <taxon>Salmoninae</taxon>
        <taxon>Hucho</taxon>
    </lineage>
</organism>
<evidence type="ECO:0000313" key="1">
    <source>
        <dbReference type="Ensembl" id="ENSHHUP00000034720.1"/>
    </source>
</evidence>
<dbReference type="AlphaFoldDB" id="A0A4W5MBK8"/>
<evidence type="ECO:0000313" key="2">
    <source>
        <dbReference type="Proteomes" id="UP000314982"/>
    </source>
</evidence>
<reference evidence="1" key="2">
    <citation type="submission" date="2025-08" db="UniProtKB">
        <authorList>
            <consortium name="Ensembl"/>
        </authorList>
    </citation>
    <scope>IDENTIFICATION</scope>
</reference>